<gene>
    <name evidence="1" type="ORF">FHW37_104529</name>
</gene>
<name>A0A561QSH1_9HYPH</name>
<sequence>MTWLAQALQVLIIPEQPLITMMRRLVVGDELRGVRLDASASNHLAGEHVPDQHRHAQLLPSCRLVPLTVLKVGVALTMAGLFITSHTTKT</sequence>
<evidence type="ECO:0000313" key="1">
    <source>
        <dbReference type="EMBL" id="TWF53252.1"/>
    </source>
</evidence>
<dbReference type="Proteomes" id="UP000320653">
    <property type="component" value="Unassembled WGS sequence"/>
</dbReference>
<protein>
    <submittedName>
        <fullName evidence="1">Uncharacterized protein</fullName>
    </submittedName>
</protein>
<dbReference type="EMBL" id="VIWP01000004">
    <property type="protein sequence ID" value="TWF53252.1"/>
    <property type="molecule type" value="Genomic_DNA"/>
</dbReference>
<proteinExistence type="predicted"/>
<organism evidence="1 2">
    <name type="scientific">Neorhizobium alkalisoli</name>
    <dbReference type="NCBI Taxonomy" id="528178"/>
    <lineage>
        <taxon>Bacteria</taxon>
        <taxon>Pseudomonadati</taxon>
        <taxon>Pseudomonadota</taxon>
        <taxon>Alphaproteobacteria</taxon>
        <taxon>Hyphomicrobiales</taxon>
        <taxon>Rhizobiaceae</taxon>
        <taxon>Rhizobium/Agrobacterium group</taxon>
        <taxon>Neorhizobium</taxon>
    </lineage>
</organism>
<evidence type="ECO:0000313" key="2">
    <source>
        <dbReference type="Proteomes" id="UP000320653"/>
    </source>
</evidence>
<comment type="caution">
    <text evidence="1">The sequence shown here is derived from an EMBL/GenBank/DDBJ whole genome shotgun (WGS) entry which is preliminary data.</text>
</comment>
<keyword evidence="2" id="KW-1185">Reference proteome</keyword>
<dbReference type="AlphaFoldDB" id="A0A561QSH1"/>
<accession>A0A561QSH1</accession>
<reference evidence="1 2" key="1">
    <citation type="submission" date="2019-06" db="EMBL/GenBank/DDBJ databases">
        <title>Sorghum-associated microbial communities from plants grown in Nebraska, USA.</title>
        <authorList>
            <person name="Schachtman D."/>
        </authorList>
    </citation>
    <scope>NUCLEOTIDE SEQUENCE [LARGE SCALE GENOMIC DNA]</scope>
    <source>
        <strain evidence="1 2">1225</strain>
    </source>
</reference>